<dbReference type="Proteomes" id="UP000198683">
    <property type="component" value="Unassembled WGS sequence"/>
</dbReference>
<sequence length="68" mass="7151">MLTDAEWAPLAEGGRHGDKAVYGCELPPGHAGAHAAHIQLLPGPDRFIWPLSGSLAGGGWRAVRARAR</sequence>
<proteinExistence type="predicted"/>
<organism evidence="1 2">
    <name type="scientific">Nonomuraea maritima</name>
    <dbReference type="NCBI Taxonomy" id="683260"/>
    <lineage>
        <taxon>Bacteria</taxon>
        <taxon>Bacillati</taxon>
        <taxon>Actinomycetota</taxon>
        <taxon>Actinomycetes</taxon>
        <taxon>Streptosporangiales</taxon>
        <taxon>Streptosporangiaceae</taxon>
        <taxon>Nonomuraea</taxon>
    </lineage>
</organism>
<protein>
    <submittedName>
        <fullName evidence="1">Uncharacterized protein</fullName>
    </submittedName>
</protein>
<dbReference type="EMBL" id="FNFB01000010">
    <property type="protein sequence ID" value="SDK67553.1"/>
    <property type="molecule type" value="Genomic_DNA"/>
</dbReference>
<evidence type="ECO:0000313" key="1">
    <source>
        <dbReference type="EMBL" id="SDK67553.1"/>
    </source>
</evidence>
<keyword evidence="2" id="KW-1185">Reference proteome</keyword>
<gene>
    <name evidence="1" type="ORF">SAMN05421874_1106</name>
</gene>
<evidence type="ECO:0000313" key="2">
    <source>
        <dbReference type="Proteomes" id="UP000198683"/>
    </source>
</evidence>
<name>A0A1G9DUM6_9ACTN</name>
<reference evidence="1 2" key="1">
    <citation type="submission" date="2016-10" db="EMBL/GenBank/DDBJ databases">
        <authorList>
            <person name="de Groot N.N."/>
        </authorList>
    </citation>
    <scope>NUCLEOTIDE SEQUENCE [LARGE SCALE GENOMIC DNA]</scope>
    <source>
        <strain evidence="1 2">CGMCC 4.5681</strain>
    </source>
</reference>
<dbReference type="AlphaFoldDB" id="A0A1G9DUM6"/>
<accession>A0A1G9DUM6</accession>